<evidence type="ECO:0000256" key="1">
    <source>
        <dbReference type="ARBA" id="ARBA00004651"/>
    </source>
</evidence>
<keyword evidence="4 12" id="KW-1003">Cell membrane</keyword>
<dbReference type="AlphaFoldDB" id="A0A1H1VUS7"/>
<dbReference type="GO" id="GO:0015095">
    <property type="term" value="F:magnesium ion transmembrane transporter activity"/>
    <property type="evidence" value="ECO:0007669"/>
    <property type="project" value="UniProtKB-UniRule"/>
</dbReference>
<evidence type="ECO:0000256" key="12">
    <source>
        <dbReference type="RuleBase" id="RU362010"/>
    </source>
</evidence>
<keyword evidence="7 12" id="KW-1133">Transmembrane helix</keyword>
<reference evidence="13 14" key="1">
    <citation type="submission" date="2016-10" db="EMBL/GenBank/DDBJ databases">
        <authorList>
            <person name="de Groot N.N."/>
        </authorList>
    </citation>
    <scope>NUCLEOTIDE SEQUENCE [LARGE SCALE GENOMIC DNA]</scope>
    <source>
        <strain evidence="13 14">DSM 21741</strain>
    </source>
</reference>
<evidence type="ECO:0000256" key="9">
    <source>
        <dbReference type="ARBA" id="ARBA00023136"/>
    </source>
</evidence>
<comment type="subcellular location">
    <subcellularLocation>
        <location evidence="1">Cell membrane</location>
        <topology evidence="1">Multi-pass membrane protein</topology>
    </subcellularLocation>
    <subcellularLocation>
        <location evidence="12">Membrane</location>
        <topology evidence="12">Multi-pass membrane protein</topology>
    </subcellularLocation>
</comment>
<keyword evidence="9 12" id="KW-0472">Membrane</keyword>
<accession>A0A1H1VUS7</accession>
<dbReference type="STRING" id="546871.SAMN04488543_2563"/>
<dbReference type="InterPro" id="IPR045861">
    <property type="entry name" value="CorA_cytoplasmic_dom"/>
</dbReference>
<evidence type="ECO:0000256" key="2">
    <source>
        <dbReference type="ARBA" id="ARBA00009765"/>
    </source>
</evidence>
<evidence type="ECO:0000256" key="7">
    <source>
        <dbReference type="ARBA" id="ARBA00022989"/>
    </source>
</evidence>
<keyword evidence="3 12" id="KW-0813">Transport</keyword>
<evidence type="ECO:0000256" key="3">
    <source>
        <dbReference type="ARBA" id="ARBA00022448"/>
    </source>
</evidence>
<dbReference type="InterPro" id="IPR002523">
    <property type="entry name" value="MgTranspt_CorA/ZnTranspt_ZntB"/>
</dbReference>
<dbReference type="PANTHER" id="PTHR46494">
    <property type="entry name" value="CORA FAMILY METAL ION TRANSPORTER (EUROFUNG)"/>
    <property type="match status" value="1"/>
</dbReference>
<evidence type="ECO:0000256" key="8">
    <source>
        <dbReference type="ARBA" id="ARBA00023065"/>
    </source>
</evidence>
<dbReference type="GO" id="GO:0050897">
    <property type="term" value="F:cobalt ion binding"/>
    <property type="evidence" value="ECO:0007669"/>
    <property type="project" value="TreeGrafter"/>
</dbReference>
<dbReference type="Proteomes" id="UP000199092">
    <property type="component" value="Chromosome I"/>
</dbReference>
<dbReference type="FunFam" id="1.20.58.340:FF:000004">
    <property type="entry name" value="Magnesium transport protein CorA"/>
    <property type="match status" value="1"/>
</dbReference>
<dbReference type="SUPFAM" id="SSF144083">
    <property type="entry name" value="Magnesium transport protein CorA, transmembrane region"/>
    <property type="match status" value="1"/>
</dbReference>
<name>A0A1H1VUS7_9ACTN</name>
<comment type="catalytic activity">
    <reaction evidence="10">
        <text>Mg(2+)(in) = Mg(2+)(out)</text>
        <dbReference type="Rhea" id="RHEA:29827"/>
        <dbReference type="ChEBI" id="CHEBI:18420"/>
    </reaction>
</comment>
<keyword evidence="8 12" id="KW-0406">Ion transport</keyword>
<dbReference type="NCBIfam" id="TIGR00383">
    <property type="entry name" value="corA"/>
    <property type="match status" value="1"/>
</dbReference>
<dbReference type="Pfam" id="PF01544">
    <property type="entry name" value="CorA"/>
    <property type="match status" value="1"/>
</dbReference>
<evidence type="ECO:0000313" key="14">
    <source>
        <dbReference type="Proteomes" id="UP000199092"/>
    </source>
</evidence>
<keyword evidence="6 12" id="KW-0460">Magnesium</keyword>
<dbReference type="PANTHER" id="PTHR46494:SF1">
    <property type="entry name" value="CORA FAMILY METAL ION TRANSPORTER (EUROFUNG)"/>
    <property type="match status" value="1"/>
</dbReference>
<gene>
    <name evidence="12" type="primary">corA</name>
    <name evidence="13" type="ORF">SAMN04488543_2563</name>
</gene>
<evidence type="ECO:0000256" key="5">
    <source>
        <dbReference type="ARBA" id="ARBA00022692"/>
    </source>
</evidence>
<evidence type="ECO:0000256" key="11">
    <source>
        <dbReference type="ARBA" id="ARBA00045497"/>
    </source>
</evidence>
<comment type="function">
    <text evidence="11">Mediates influx of magnesium ions. Alternates between open and closed states. Activated by low cytoplasmic Mg(2+) levels. Inactive when cytoplasmic Mg(2+) levels are high.</text>
</comment>
<feature type="transmembrane region" description="Helical" evidence="12">
    <location>
        <begin position="325"/>
        <end position="345"/>
    </location>
</feature>
<keyword evidence="14" id="KW-1185">Reference proteome</keyword>
<dbReference type="InterPro" id="IPR045863">
    <property type="entry name" value="CorA_TM1_TM2"/>
</dbReference>
<comment type="similarity">
    <text evidence="2 12">Belongs to the CorA metal ion transporter (MIT) (TC 1.A.35) family.</text>
</comment>
<keyword evidence="5 12" id="KW-0812">Transmembrane</keyword>
<evidence type="ECO:0000313" key="13">
    <source>
        <dbReference type="EMBL" id="SDS87769.1"/>
    </source>
</evidence>
<sequence>MVDLSTVEADGPRHGMVDNAIYVGGRRTDTPVDLESTFALLRQRQGMAWIGLYRPTADDIRSVAGEFAVHPLAVEDAIAAHQRPKLERYGDLLFAVLRPARYLDAVEKVEFGELHVFLGADFVVTIRHAESPDLARVRHRLEANPDLLQLGPEAVLYAILDQVVDEYAPVVAGLENDVDEIEDQLFSNDPAVSRRIYELSREVVAFQRATRPLLEMLDSLKAGYAQREVDVELQRLLRDVADHVIRIAERADGFRTLLQNALTVHSTLVGQQQNEEMRALTQTSLNQNEEVKRISGWAAILFAPTLVGGIYGMNFDHMPELHWRYGYPAALLAMFVLGLVLYLVFKHKRWL</sequence>
<organism evidence="13 14">
    <name type="scientific">Friedmanniella luteola</name>
    <dbReference type="NCBI Taxonomy" id="546871"/>
    <lineage>
        <taxon>Bacteria</taxon>
        <taxon>Bacillati</taxon>
        <taxon>Actinomycetota</taxon>
        <taxon>Actinomycetes</taxon>
        <taxon>Propionibacteriales</taxon>
        <taxon>Nocardioidaceae</taxon>
        <taxon>Friedmanniella</taxon>
    </lineage>
</organism>
<dbReference type="EMBL" id="LT629749">
    <property type="protein sequence ID" value="SDS87769.1"/>
    <property type="molecule type" value="Genomic_DNA"/>
</dbReference>
<dbReference type="GO" id="GO:0015087">
    <property type="term" value="F:cobalt ion transmembrane transporter activity"/>
    <property type="evidence" value="ECO:0007669"/>
    <property type="project" value="UniProtKB-UniRule"/>
</dbReference>
<dbReference type="GO" id="GO:0005886">
    <property type="term" value="C:plasma membrane"/>
    <property type="evidence" value="ECO:0007669"/>
    <property type="project" value="UniProtKB-SubCell"/>
</dbReference>
<dbReference type="SUPFAM" id="SSF143865">
    <property type="entry name" value="CorA soluble domain-like"/>
    <property type="match status" value="1"/>
</dbReference>
<dbReference type="CDD" id="cd12830">
    <property type="entry name" value="MtCorA-like"/>
    <property type="match status" value="1"/>
</dbReference>
<dbReference type="InterPro" id="IPR004488">
    <property type="entry name" value="Mg/Co-transport_prot_CorA"/>
</dbReference>
<proteinExistence type="inferred from homology"/>
<dbReference type="GO" id="GO:0000287">
    <property type="term" value="F:magnesium ion binding"/>
    <property type="evidence" value="ECO:0007669"/>
    <property type="project" value="TreeGrafter"/>
</dbReference>
<evidence type="ECO:0000256" key="4">
    <source>
        <dbReference type="ARBA" id="ARBA00022475"/>
    </source>
</evidence>
<dbReference type="Gene3D" id="1.20.58.340">
    <property type="entry name" value="Magnesium transport protein CorA, transmembrane region"/>
    <property type="match status" value="2"/>
</dbReference>
<evidence type="ECO:0000256" key="6">
    <source>
        <dbReference type="ARBA" id="ARBA00022842"/>
    </source>
</evidence>
<protein>
    <recommendedName>
        <fullName evidence="12">Magnesium transport protein CorA</fullName>
    </recommendedName>
</protein>
<feature type="transmembrane region" description="Helical" evidence="12">
    <location>
        <begin position="294"/>
        <end position="313"/>
    </location>
</feature>
<dbReference type="Gene3D" id="3.30.460.20">
    <property type="entry name" value="CorA soluble domain-like"/>
    <property type="match status" value="1"/>
</dbReference>
<evidence type="ECO:0000256" key="10">
    <source>
        <dbReference type="ARBA" id="ARBA00034269"/>
    </source>
</evidence>
<dbReference type="RefSeq" id="WP_342587373.1">
    <property type="nucleotide sequence ID" value="NZ_LT629749.1"/>
</dbReference>